<dbReference type="KEGG" id="dfe:Dfer_3266"/>
<evidence type="ECO:0000313" key="5">
    <source>
        <dbReference type="EMBL" id="ACT94478.1"/>
    </source>
</evidence>
<keyword evidence="3" id="KW-0804">Transcription</keyword>
<dbReference type="STRING" id="471854.Dfer_3266"/>
<dbReference type="SUPFAM" id="SSF47413">
    <property type="entry name" value="lambda repressor-like DNA-binding domains"/>
    <property type="match status" value="1"/>
</dbReference>
<dbReference type="InterPro" id="IPR010982">
    <property type="entry name" value="Lambda_DNA-bd_dom_sf"/>
</dbReference>
<dbReference type="GO" id="GO:0003700">
    <property type="term" value="F:DNA-binding transcription factor activity"/>
    <property type="evidence" value="ECO:0007669"/>
    <property type="project" value="TreeGrafter"/>
</dbReference>
<keyword evidence="2" id="KW-0238">DNA-binding</keyword>
<keyword evidence="5" id="KW-0413">Isomerase</keyword>
<dbReference type="Proteomes" id="UP000002011">
    <property type="component" value="Chromosome"/>
</dbReference>
<dbReference type="HOGENOM" id="CLU_037628_6_0_10"/>
<sequence length="340" mass="37876">MTKRITTIKDIAKALGISVATVSRAMRDTYDVSAETRKLVLDTAAKMNYRPNFNATGLVRSGTHKIAVIIPAITNYYFSTVITGIQEYALEQNYQVMLYLTNDSAYWENKVVRELSLSSVDGLLACITYETTDFSHFEELVEADIPLVFFDRVPESVTTSVVVQDDYTGACMATEHLISQGYSKIAHLAGPCGLDLTQQRLQGYLDTLKKHNLESFGVIHSGFSDENGRQDVEELFKNEHQPDALFSVNDRKGIGAILWLREHDIRVGEEVGVIGFTNDPTSRIISPSLSTIAEPAYEIGRKSCEVLIKHIQKQSYPTQKISLPTELIVRESTSRGGKPT</sequence>
<dbReference type="Pfam" id="PF00356">
    <property type="entry name" value="LacI"/>
    <property type="match status" value="1"/>
</dbReference>
<dbReference type="GO" id="GO:0000976">
    <property type="term" value="F:transcription cis-regulatory region binding"/>
    <property type="evidence" value="ECO:0007669"/>
    <property type="project" value="TreeGrafter"/>
</dbReference>
<keyword evidence="6" id="KW-1185">Reference proteome</keyword>
<dbReference type="SUPFAM" id="SSF53822">
    <property type="entry name" value="Periplasmic binding protein-like I"/>
    <property type="match status" value="1"/>
</dbReference>
<dbReference type="PROSITE" id="PS50932">
    <property type="entry name" value="HTH_LACI_2"/>
    <property type="match status" value="1"/>
</dbReference>
<reference evidence="5 6" key="1">
    <citation type="journal article" date="2009" name="Stand. Genomic Sci.">
        <title>Complete genome sequence of Dyadobacter fermentans type strain (NS114).</title>
        <authorList>
            <person name="Lang E."/>
            <person name="Lapidus A."/>
            <person name="Chertkov O."/>
            <person name="Brettin T."/>
            <person name="Detter J.C."/>
            <person name="Han C."/>
            <person name="Copeland A."/>
            <person name="Glavina Del Rio T."/>
            <person name="Nolan M."/>
            <person name="Chen F."/>
            <person name="Lucas S."/>
            <person name="Tice H."/>
            <person name="Cheng J.F."/>
            <person name="Land M."/>
            <person name="Hauser L."/>
            <person name="Chang Y.J."/>
            <person name="Jeffries C.D."/>
            <person name="Kopitz M."/>
            <person name="Bruce D."/>
            <person name="Goodwin L."/>
            <person name="Pitluck S."/>
            <person name="Ovchinnikova G."/>
            <person name="Pati A."/>
            <person name="Ivanova N."/>
            <person name="Mavrommatis K."/>
            <person name="Chen A."/>
            <person name="Palaniappan K."/>
            <person name="Chain P."/>
            <person name="Bristow J."/>
            <person name="Eisen J.A."/>
            <person name="Markowitz V."/>
            <person name="Hugenholtz P."/>
            <person name="Goker M."/>
            <person name="Rohde M."/>
            <person name="Kyrpides N.C."/>
            <person name="Klenk H.P."/>
        </authorList>
    </citation>
    <scope>NUCLEOTIDE SEQUENCE [LARGE SCALE GENOMIC DNA]</scope>
    <source>
        <strain evidence="6">ATCC 700827 / DSM 18053 / CIP 107007 / KCTC 52180 / NS114</strain>
    </source>
</reference>
<dbReference type="Gene3D" id="3.40.50.2300">
    <property type="match status" value="2"/>
</dbReference>
<feature type="domain" description="HTH lacI-type" evidence="4">
    <location>
        <begin position="6"/>
        <end position="60"/>
    </location>
</feature>
<dbReference type="Gene3D" id="1.10.260.40">
    <property type="entry name" value="lambda repressor-like DNA-binding domains"/>
    <property type="match status" value="1"/>
</dbReference>
<evidence type="ECO:0000259" key="4">
    <source>
        <dbReference type="PROSITE" id="PS50932"/>
    </source>
</evidence>
<dbReference type="EMBL" id="CP001619">
    <property type="protein sequence ID" value="ACT94478.1"/>
    <property type="molecule type" value="Genomic_DNA"/>
</dbReference>
<dbReference type="AlphaFoldDB" id="C6VRV7"/>
<dbReference type="Pfam" id="PF13377">
    <property type="entry name" value="Peripla_BP_3"/>
    <property type="match status" value="1"/>
</dbReference>
<accession>C6VRV7</accession>
<dbReference type="EC" id="5.1.1.1" evidence="5"/>
<protein>
    <submittedName>
        <fullName evidence="5">Transcriptional regulator, LacI family</fullName>
        <ecNumber evidence="5">5.1.1.1</ecNumber>
    </submittedName>
</protein>
<dbReference type="InterPro" id="IPR000843">
    <property type="entry name" value="HTH_LacI"/>
</dbReference>
<dbReference type="CDD" id="cd06267">
    <property type="entry name" value="PBP1_LacI_sugar_binding-like"/>
    <property type="match status" value="1"/>
</dbReference>
<dbReference type="eggNOG" id="COG1609">
    <property type="taxonomic scope" value="Bacteria"/>
</dbReference>
<proteinExistence type="predicted"/>
<dbReference type="SMART" id="SM00354">
    <property type="entry name" value="HTH_LACI"/>
    <property type="match status" value="1"/>
</dbReference>
<dbReference type="CDD" id="cd01392">
    <property type="entry name" value="HTH_LacI"/>
    <property type="match status" value="1"/>
</dbReference>
<gene>
    <name evidence="5" type="ordered locus">Dfer_3266</name>
</gene>
<organism evidence="5 6">
    <name type="scientific">Dyadobacter fermentans (strain ATCC 700827 / DSM 18053 / CIP 107007 / KCTC 52180 / NS114)</name>
    <dbReference type="NCBI Taxonomy" id="471854"/>
    <lineage>
        <taxon>Bacteria</taxon>
        <taxon>Pseudomonadati</taxon>
        <taxon>Bacteroidota</taxon>
        <taxon>Cytophagia</taxon>
        <taxon>Cytophagales</taxon>
        <taxon>Spirosomataceae</taxon>
        <taxon>Dyadobacter</taxon>
    </lineage>
</organism>
<evidence type="ECO:0000313" key="6">
    <source>
        <dbReference type="Proteomes" id="UP000002011"/>
    </source>
</evidence>
<dbReference type="PANTHER" id="PTHR30146">
    <property type="entry name" value="LACI-RELATED TRANSCRIPTIONAL REPRESSOR"/>
    <property type="match status" value="1"/>
</dbReference>
<dbReference type="OrthoDB" id="833520at2"/>
<keyword evidence="1" id="KW-0805">Transcription regulation</keyword>
<name>C6VRV7_DYAFD</name>
<evidence type="ECO:0000256" key="2">
    <source>
        <dbReference type="ARBA" id="ARBA00023125"/>
    </source>
</evidence>
<dbReference type="GO" id="GO:0008784">
    <property type="term" value="F:alanine racemase activity"/>
    <property type="evidence" value="ECO:0007669"/>
    <property type="project" value="UniProtKB-EC"/>
</dbReference>
<dbReference type="InterPro" id="IPR046335">
    <property type="entry name" value="LacI/GalR-like_sensor"/>
</dbReference>
<dbReference type="InterPro" id="IPR028082">
    <property type="entry name" value="Peripla_BP_I"/>
</dbReference>
<evidence type="ECO:0000256" key="3">
    <source>
        <dbReference type="ARBA" id="ARBA00023163"/>
    </source>
</evidence>
<dbReference type="RefSeq" id="WP_015812723.1">
    <property type="nucleotide sequence ID" value="NC_013037.1"/>
</dbReference>
<evidence type="ECO:0000256" key="1">
    <source>
        <dbReference type="ARBA" id="ARBA00023015"/>
    </source>
</evidence>
<dbReference type="PANTHER" id="PTHR30146:SF109">
    <property type="entry name" value="HTH-TYPE TRANSCRIPTIONAL REGULATOR GALS"/>
    <property type="match status" value="1"/>
</dbReference>